<evidence type="ECO:0000256" key="1">
    <source>
        <dbReference type="ARBA" id="ARBA00009902"/>
    </source>
</evidence>
<dbReference type="SMART" id="SM00640">
    <property type="entry name" value="Glyco_32"/>
    <property type="match status" value="1"/>
</dbReference>
<dbReference type="PANTHER" id="PTHR42800:SF3">
    <property type="entry name" value="GLYCOSYL HYDROLASE FAMILY 32 N-TERMINAL DOMAIN-CONTAINING PROTEIN"/>
    <property type="match status" value="1"/>
</dbReference>
<dbReference type="EMBL" id="FNSN01000003">
    <property type="protein sequence ID" value="SEB49764.1"/>
    <property type="molecule type" value="Genomic_DNA"/>
</dbReference>
<evidence type="ECO:0000259" key="5">
    <source>
        <dbReference type="Pfam" id="PF00251"/>
    </source>
</evidence>
<sequence>MPFNVSMPHNPCASLDTLDLTRVRFETPDRRPVLHYTAASTWLNDPNGLIYHHGLYHLYYQNNPFGNVWGNMSWGHATSVDLVHWDEHAVAIPCEDGEAIFSGSAVFDARNTSRLGTAEQPPLVAIYTSAYEAPHPLAGRQAQSLAYSLDGGFTWTKFAGNPVLDRASSDFRDPKVIRCQDPAGDFWLLVAVEALERKVVLYRSENLRDWEFLSEFGPANAIGGVWECPDLFPLPDPERPGRQKWVLLVNLNPGGVAGGSGGQYFVGDFDGVRFTPDHGSLLAEGPVDADGPASDVSPARRLADCLWLDHGRDCYATVSFDSAPGEGRVLIGWMSNWDYAVQTPTDPWRSGMTLARRAALVSTPDGLRLAQQPVLPESGAGQRLQRARDVALEPGEPFALADFPDDAAQRIRLAVRPDAAPLTLRLFDDGERAAVVRYSPEEGVLSLDRRSSGDVAFHEKFASVERVRVAPSDGVLRLDIILDRGSVEIFAQDGLVVLTDLVFRGPGQVGASLTGGAGAVLDSLEVDLLS</sequence>
<name>A0A1H4JTU8_9MICC</name>
<dbReference type="InterPro" id="IPR001362">
    <property type="entry name" value="Glyco_hydro_32"/>
</dbReference>
<dbReference type="Proteomes" id="UP000182652">
    <property type="component" value="Unassembled WGS sequence"/>
</dbReference>
<dbReference type="SUPFAM" id="SSF49899">
    <property type="entry name" value="Concanavalin A-like lectins/glucanases"/>
    <property type="match status" value="1"/>
</dbReference>
<dbReference type="Pfam" id="PF08244">
    <property type="entry name" value="Glyco_hydro_32C"/>
    <property type="match status" value="1"/>
</dbReference>
<dbReference type="STRING" id="156980.SAMN04489745_0384"/>
<keyword evidence="8" id="KW-1185">Reference proteome</keyword>
<dbReference type="CDD" id="cd18622">
    <property type="entry name" value="GH32_Inu-like"/>
    <property type="match status" value="1"/>
</dbReference>
<evidence type="ECO:0000313" key="8">
    <source>
        <dbReference type="Proteomes" id="UP000182652"/>
    </source>
</evidence>
<dbReference type="GO" id="GO:0005987">
    <property type="term" value="P:sucrose catabolic process"/>
    <property type="evidence" value="ECO:0007669"/>
    <property type="project" value="TreeGrafter"/>
</dbReference>
<reference evidence="7 8" key="1">
    <citation type="submission" date="2016-10" db="EMBL/GenBank/DDBJ databases">
        <authorList>
            <person name="de Groot N.N."/>
        </authorList>
    </citation>
    <scope>NUCLEOTIDE SEQUENCE [LARGE SCALE GENOMIC DNA]</scope>
    <source>
        <strain evidence="7 8">DSM 10495</strain>
    </source>
</reference>
<dbReference type="InterPro" id="IPR013320">
    <property type="entry name" value="ConA-like_dom_sf"/>
</dbReference>
<comment type="similarity">
    <text evidence="1 4">Belongs to the glycosyl hydrolase 32 family.</text>
</comment>
<gene>
    <name evidence="7" type="ORF">SAMN04489745_0384</name>
</gene>
<protein>
    <submittedName>
        <fullName evidence="7">Levanase</fullName>
    </submittedName>
</protein>
<accession>A0A1H4JTU8</accession>
<feature type="domain" description="Glycosyl hydrolase family 32 C-terminal" evidence="6">
    <location>
        <begin position="410"/>
        <end position="518"/>
    </location>
</feature>
<dbReference type="Gene3D" id="2.115.10.20">
    <property type="entry name" value="Glycosyl hydrolase domain, family 43"/>
    <property type="match status" value="1"/>
</dbReference>
<dbReference type="PANTHER" id="PTHR42800">
    <property type="entry name" value="EXOINULINASE INUD (AFU_ORTHOLOGUE AFUA_5G00480)"/>
    <property type="match status" value="1"/>
</dbReference>
<organism evidence="7 8">
    <name type="scientific">Arthrobacter woluwensis</name>
    <dbReference type="NCBI Taxonomy" id="156980"/>
    <lineage>
        <taxon>Bacteria</taxon>
        <taxon>Bacillati</taxon>
        <taxon>Actinomycetota</taxon>
        <taxon>Actinomycetes</taxon>
        <taxon>Micrococcales</taxon>
        <taxon>Micrococcaceae</taxon>
        <taxon>Arthrobacter</taxon>
    </lineage>
</organism>
<dbReference type="Gene3D" id="2.60.120.560">
    <property type="entry name" value="Exo-inulinase, domain 1"/>
    <property type="match status" value="1"/>
</dbReference>
<dbReference type="InterPro" id="IPR023296">
    <property type="entry name" value="Glyco_hydro_beta-prop_sf"/>
</dbReference>
<dbReference type="InterPro" id="IPR013189">
    <property type="entry name" value="Glyco_hydro_32_C"/>
</dbReference>
<dbReference type="Pfam" id="PF00251">
    <property type="entry name" value="Glyco_hydro_32N"/>
    <property type="match status" value="1"/>
</dbReference>
<dbReference type="InterPro" id="IPR013148">
    <property type="entry name" value="Glyco_hydro_32_N"/>
</dbReference>
<feature type="domain" description="Glycosyl hydrolase family 32 N-terminal" evidence="5">
    <location>
        <begin position="35"/>
        <end position="373"/>
    </location>
</feature>
<dbReference type="GO" id="GO:0005737">
    <property type="term" value="C:cytoplasm"/>
    <property type="evidence" value="ECO:0007669"/>
    <property type="project" value="TreeGrafter"/>
</dbReference>
<dbReference type="GO" id="GO:0004575">
    <property type="term" value="F:sucrose alpha-glucosidase activity"/>
    <property type="evidence" value="ECO:0007669"/>
    <property type="project" value="TreeGrafter"/>
</dbReference>
<evidence type="ECO:0000313" key="7">
    <source>
        <dbReference type="EMBL" id="SEB49764.1"/>
    </source>
</evidence>
<evidence type="ECO:0000256" key="4">
    <source>
        <dbReference type="RuleBase" id="RU362110"/>
    </source>
</evidence>
<evidence type="ECO:0000256" key="3">
    <source>
        <dbReference type="ARBA" id="ARBA00023295"/>
    </source>
</evidence>
<keyword evidence="2 4" id="KW-0378">Hydrolase</keyword>
<dbReference type="SUPFAM" id="SSF75005">
    <property type="entry name" value="Arabinanase/levansucrase/invertase"/>
    <property type="match status" value="1"/>
</dbReference>
<keyword evidence="3 4" id="KW-0326">Glycosidase</keyword>
<evidence type="ECO:0000259" key="6">
    <source>
        <dbReference type="Pfam" id="PF08244"/>
    </source>
</evidence>
<evidence type="ECO:0000256" key="2">
    <source>
        <dbReference type="ARBA" id="ARBA00022801"/>
    </source>
</evidence>
<dbReference type="AlphaFoldDB" id="A0A1H4JTU8"/>
<proteinExistence type="inferred from homology"/>